<gene>
    <name evidence="1" type="ORF">ANN_08873</name>
</gene>
<organism evidence="1 2">
    <name type="scientific">Periplaneta americana</name>
    <name type="common">American cockroach</name>
    <name type="synonym">Blatta americana</name>
    <dbReference type="NCBI Taxonomy" id="6978"/>
    <lineage>
        <taxon>Eukaryota</taxon>
        <taxon>Metazoa</taxon>
        <taxon>Ecdysozoa</taxon>
        <taxon>Arthropoda</taxon>
        <taxon>Hexapoda</taxon>
        <taxon>Insecta</taxon>
        <taxon>Pterygota</taxon>
        <taxon>Neoptera</taxon>
        <taxon>Polyneoptera</taxon>
        <taxon>Dictyoptera</taxon>
        <taxon>Blattodea</taxon>
        <taxon>Blattoidea</taxon>
        <taxon>Blattidae</taxon>
        <taxon>Blattinae</taxon>
        <taxon>Periplaneta</taxon>
    </lineage>
</organism>
<dbReference type="Proteomes" id="UP001148838">
    <property type="component" value="Unassembled WGS sequence"/>
</dbReference>
<reference evidence="1 2" key="1">
    <citation type="journal article" date="2022" name="Allergy">
        <title>Genome assembly and annotation of Periplaneta americana reveal a comprehensive cockroach allergen profile.</title>
        <authorList>
            <person name="Wang L."/>
            <person name="Xiong Q."/>
            <person name="Saelim N."/>
            <person name="Wang L."/>
            <person name="Nong W."/>
            <person name="Wan A.T."/>
            <person name="Shi M."/>
            <person name="Liu X."/>
            <person name="Cao Q."/>
            <person name="Hui J.H.L."/>
            <person name="Sookrung N."/>
            <person name="Leung T.F."/>
            <person name="Tungtrongchitr A."/>
            <person name="Tsui S.K.W."/>
        </authorList>
    </citation>
    <scope>NUCLEOTIDE SEQUENCE [LARGE SCALE GENOMIC DNA]</scope>
    <source>
        <strain evidence="1">PWHHKU_190912</strain>
    </source>
</reference>
<keyword evidence="2" id="KW-1185">Reference proteome</keyword>
<accession>A0ABQ8T2M1</accession>
<dbReference type="EMBL" id="JAJSOF020000017">
    <property type="protein sequence ID" value="KAJ4440725.1"/>
    <property type="molecule type" value="Genomic_DNA"/>
</dbReference>
<proteinExistence type="predicted"/>
<protein>
    <submittedName>
        <fullName evidence="1">Uncharacterized protein</fullName>
    </submittedName>
</protein>
<evidence type="ECO:0000313" key="1">
    <source>
        <dbReference type="EMBL" id="KAJ4440725.1"/>
    </source>
</evidence>
<evidence type="ECO:0000313" key="2">
    <source>
        <dbReference type="Proteomes" id="UP001148838"/>
    </source>
</evidence>
<comment type="caution">
    <text evidence="1">The sequence shown here is derived from an EMBL/GenBank/DDBJ whole genome shotgun (WGS) entry which is preliminary data.</text>
</comment>
<name>A0ABQ8T2M1_PERAM</name>
<sequence>MHHEVQSSVSSKKKEETRAALITHKIRAKKFYKMLKENSNTLCLDLQQVQSWPKLQITMLDRLVSAHSVLQMLRTNPLTFTSELKIREAEKQKK</sequence>